<dbReference type="PANTHER" id="PTHR30502">
    <property type="entry name" value="2-KETO-3-DEOXY-L-RHAMNONATE ALDOLASE"/>
    <property type="match status" value="1"/>
</dbReference>
<keyword evidence="2" id="KW-0479">Metal-binding</keyword>
<dbReference type="InterPro" id="IPR015813">
    <property type="entry name" value="Pyrv/PenolPyrv_kinase-like_dom"/>
</dbReference>
<dbReference type="PANTHER" id="PTHR30502:SF0">
    <property type="entry name" value="PHOSPHOENOLPYRUVATE CARBOXYLASE FAMILY PROTEIN"/>
    <property type="match status" value="1"/>
</dbReference>
<keyword evidence="6" id="KW-1185">Reference proteome</keyword>
<dbReference type="AlphaFoldDB" id="A0AAN0RI56"/>
<dbReference type="GO" id="GO:0005737">
    <property type="term" value="C:cytoplasm"/>
    <property type="evidence" value="ECO:0007669"/>
    <property type="project" value="TreeGrafter"/>
</dbReference>
<reference evidence="5 6" key="1">
    <citation type="journal article" date="2014" name="ISME J.">
        <title>Adaptation of an abundant Roseobacter RCA organism to pelagic systems revealed by genomic and transcriptomic analyses.</title>
        <authorList>
            <person name="Voget S."/>
            <person name="Wemheuer B."/>
            <person name="Brinkhoff T."/>
            <person name="Vollmers J."/>
            <person name="Dietrich S."/>
            <person name="Giebel H.A."/>
            <person name="Beardsley C."/>
            <person name="Sardemann C."/>
            <person name="Bakenhus I."/>
            <person name="Billerbeck S."/>
            <person name="Daniel R."/>
            <person name="Simon M."/>
        </authorList>
    </citation>
    <scope>NUCLEOTIDE SEQUENCE [LARGE SCALE GENOMIC DNA]</scope>
    <source>
        <strain evidence="5 6">RCA23</strain>
    </source>
</reference>
<dbReference type="InterPro" id="IPR040442">
    <property type="entry name" value="Pyrv_kinase-like_dom_sf"/>
</dbReference>
<dbReference type="EMBL" id="CP003984">
    <property type="protein sequence ID" value="AII86552.1"/>
    <property type="molecule type" value="Genomic_DNA"/>
</dbReference>
<dbReference type="InterPro" id="IPR005000">
    <property type="entry name" value="Aldolase/citrate-lyase_domain"/>
</dbReference>
<dbReference type="EC" id="4.1.2.-" evidence="5"/>
<dbReference type="Gene3D" id="3.20.20.60">
    <property type="entry name" value="Phosphoenolpyruvate-binding domains"/>
    <property type="match status" value="1"/>
</dbReference>
<organism evidence="5 6">
    <name type="scientific">Planktomarina temperata RCA23</name>
    <dbReference type="NCBI Taxonomy" id="666509"/>
    <lineage>
        <taxon>Bacteria</taxon>
        <taxon>Pseudomonadati</taxon>
        <taxon>Pseudomonadota</taxon>
        <taxon>Alphaproteobacteria</taxon>
        <taxon>Rhodobacterales</taxon>
        <taxon>Paracoccaceae</taxon>
        <taxon>Planktomarina</taxon>
    </lineage>
</organism>
<proteinExistence type="inferred from homology"/>
<gene>
    <name evidence="5" type="primary">rhmA</name>
    <name evidence="5" type="ORF">RCA23_c09990</name>
</gene>
<dbReference type="InterPro" id="IPR050251">
    <property type="entry name" value="HpcH-HpaI_aldolase"/>
</dbReference>
<protein>
    <submittedName>
        <fullName evidence="5">2-keto-3-deoxy-L-rhamnonate aldolase RhmA</fullName>
        <ecNumber evidence="5">4.1.2.-</ecNumber>
    </submittedName>
</protein>
<comment type="similarity">
    <text evidence="1">Belongs to the HpcH/HpaI aldolase family.</text>
</comment>
<dbReference type="RefSeq" id="WP_044049384.1">
    <property type="nucleotide sequence ID" value="NZ_CP003984.1"/>
</dbReference>
<dbReference type="Proteomes" id="UP000028680">
    <property type="component" value="Chromosome"/>
</dbReference>
<evidence type="ECO:0000259" key="4">
    <source>
        <dbReference type="Pfam" id="PF03328"/>
    </source>
</evidence>
<evidence type="ECO:0000313" key="6">
    <source>
        <dbReference type="Proteomes" id="UP000028680"/>
    </source>
</evidence>
<dbReference type="Pfam" id="PF03328">
    <property type="entry name" value="HpcH_HpaI"/>
    <property type="match status" value="1"/>
</dbReference>
<evidence type="ECO:0000313" key="5">
    <source>
        <dbReference type="EMBL" id="AII86552.1"/>
    </source>
</evidence>
<dbReference type="SUPFAM" id="SSF51621">
    <property type="entry name" value="Phosphoenolpyruvate/pyruvate domain"/>
    <property type="match status" value="1"/>
</dbReference>
<evidence type="ECO:0000256" key="1">
    <source>
        <dbReference type="ARBA" id="ARBA00005568"/>
    </source>
</evidence>
<dbReference type="GO" id="GO:0016832">
    <property type="term" value="F:aldehyde-lyase activity"/>
    <property type="evidence" value="ECO:0007669"/>
    <property type="project" value="TreeGrafter"/>
</dbReference>
<sequence length="254" mass="27156">MRIENFKSRMANRDMMAGTFLKTPAYELVEVLATSELDFICIDMEHSPFDRARTDACLAVARALDFPVLVRVTHFAPQTVLQVLDMGAVGVVAPHIITAEQAKDLVRAAHFGPGGRGFAGATRWAGYGRQNMAEVLAQSARQTVVIAQIEEPEALENVEQIAATPGVDGLFLGPSDMSVSMGYSDTNSEQLRAALARCGAAAEASGKAYMTFVPNAAKAADWAQFGAHMFFIGSEQGWMKSGANTDAEGIHALG</sequence>
<dbReference type="GO" id="GO:0046872">
    <property type="term" value="F:metal ion binding"/>
    <property type="evidence" value="ECO:0007669"/>
    <property type="project" value="UniProtKB-KW"/>
</dbReference>
<evidence type="ECO:0000256" key="3">
    <source>
        <dbReference type="ARBA" id="ARBA00023239"/>
    </source>
</evidence>
<evidence type="ECO:0000256" key="2">
    <source>
        <dbReference type="ARBA" id="ARBA00022723"/>
    </source>
</evidence>
<dbReference type="KEGG" id="ptp:RCA23_c09990"/>
<name>A0AAN0RI56_9RHOB</name>
<keyword evidence="3 5" id="KW-0456">Lyase</keyword>
<feature type="domain" description="HpcH/HpaI aldolase/citrate lyase" evidence="4">
    <location>
        <begin position="18"/>
        <end position="236"/>
    </location>
</feature>
<accession>A0AAN0RI56</accession>